<reference evidence="2 3" key="1">
    <citation type="journal article" date="2016" name="Appl. Environ. Microbiol.">
        <title>Lack of Overt Genome Reduction in the Bryostatin-Producing Bryozoan Symbiont "Candidatus Endobugula sertula".</title>
        <authorList>
            <person name="Miller I.J."/>
            <person name="Vanee N."/>
            <person name="Fong S.S."/>
            <person name="Lim-Fong G.E."/>
            <person name="Kwan J.C."/>
        </authorList>
    </citation>
    <scope>NUCLEOTIDE SEQUENCE [LARGE SCALE GENOMIC DNA]</scope>
    <source>
        <strain evidence="2">AB1-4</strain>
    </source>
</reference>
<keyword evidence="1" id="KW-0812">Transmembrane</keyword>
<keyword evidence="1" id="KW-0472">Membrane</keyword>
<gene>
    <name evidence="2" type="ORF">AB835_04440</name>
</gene>
<comment type="caution">
    <text evidence="2">The sequence shown here is derived from an EMBL/GenBank/DDBJ whole genome shotgun (WGS) entry which is preliminary data.</text>
</comment>
<evidence type="ECO:0000256" key="1">
    <source>
        <dbReference type="SAM" id="Phobius"/>
    </source>
</evidence>
<feature type="transmembrane region" description="Helical" evidence="1">
    <location>
        <begin position="52"/>
        <end position="72"/>
    </location>
</feature>
<dbReference type="PIRSF" id="PIRSF020606">
    <property type="entry name" value="UCP020606"/>
    <property type="match status" value="1"/>
</dbReference>
<dbReference type="InterPro" id="IPR014509">
    <property type="entry name" value="YjdF-like"/>
</dbReference>
<evidence type="ECO:0008006" key="4">
    <source>
        <dbReference type="Google" id="ProtNLM"/>
    </source>
</evidence>
<name>A0A1D2QRR6_9GAMM</name>
<organism evidence="2 3">
    <name type="scientific">Candidatus Endobugula sertula</name>
    <name type="common">Bugula neritina bacterial symbiont</name>
    <dbReference type="NCBI Taxonomy" id="62101"/>
    <lineage>
        <taxon>Bacteria</taxon>
        <taxon>Pseudomonadati</taxon>
        <taxon>Pseudomonadota</taxon>
        <taxon>Gammaproteobacteria</taxon>
        <taxon>Cellvibrionales</taxon>
        <taxon>Cellvibrionaceae</taxon>
        <taxon>Candidatus Endobugula</taxon>
    </lineage>
</organism>
<feature type="transmembrane region" description="Helical" evidence="1">
    <location>
        <begin position="122"/>
        <end position="148"/>
    </location>
</feature>
<dbReference type="EMBL" id="MDLC01000011">
    <property type="protein sequence ID" value="ODS24281.1"/>
    <property type="molecule type" value="Genomic_DNA"/>
</dbReference>
<proteinExistence type="predicted"/>
<accession>A0A1D2QRR6</accession>
<dbReference type="AlphaFoldDB" id="A0A1D2QRR6"/>
<protein>
    <recommendedName>
        <fullName evidence="4">DUF2238 domain-containing protein</fullName>
    </recommendedName>
</protein>
<evidence type="ECO:0000313" key="3">
    <source>
        <dbReference type="Proteomes" id="UP000242502"/>
    </source>
</evidence>
<sequence length="198" mass="22479">MKYLWITIFSTVLIWSGINPKDQFTWFLEVVPTIIGSILLLVTYHSFRLTPILYGFILLHCIVLMVGGHYTYAEVPLFDELFGAARNNYDKVGHFFQGFVPALLAREIPIRKHVVNGSIWQTFIIVSICLAFSAFYELMEWGIALVIGEDAEAFLGTQGYVWDTQSDMGFALLGAFCAVLILPIIHNKQLRKVTHQTT</sequence>
<feature type="transmembrane region" description="Helical" evidence="1">
    <location>
        <begin position="30"/>
        <end position="47"/>
    </location>
</feature>
<feature type="transmembrane region" description="Helical" evidence="1">
    <location>
        <begin position="168"/>
        <end position="185"/>
    </location>
</feature>
<feature type="transmembrane region" description="Helical" evidence="1">
    <location>
        <begin position="92"/>
        <end position="110"/>
    </location>
</feature>
<keyword evidence="1" id="KW-1133">Transmembrane helix</keyword>
<dbReference type="Pfam" id="PF09997">
    <property type="entry name" value="DUF2238"/>
    <property type="match status" value="1"/>
</dbReference>
<evidence type="ECO:0000313" key="2">
    <source>
        <dbReference type="EMBL" id="ODS24281.1"/>
    </source>
</evidence>
<dbReference type="Proteomes" id="UP000242502">
    <property type="component" value="Unassembled WGS sequence"/>
</dbReference>
<dbReference type="InterPro" id="IPR058534">
    <property type="entry name" value="YjdF"/>
</dbReference>